<dbReference type="PANTHER" id="PTHR46268:SF6">
    <property type="entry name" value="UNIVERSAL STRESS PROTEIN UP12"/>
    <property type="match status" value="1"/>
</dbReference>
<dbReference type="InterPro" id="IPR006016">
    <property type="entry name" value="UspA"/>
</dbReference>
<dbReference type="CDD" id="cd00293">
    <property type="entry name" value="USP-like"/>
    <property type="match status" value="2"/>
</dbReference>
<comment type="similarity">
    <text evidence="1">Belongs to the universal stress protein A family.</text>
</comment>
<protein>
    <submittedName>
        <fullName evidence="4">Universal stress protein</fullName>
    </submittedName>
</protein>
<dbReference type="Gene3D" id="3.40.50.620">
    <property type="entry name" value="HUPs"/>
    <property type="match status" value="1"/>
</dbReference>
<name>A0A5D5AMA0_9EURY</name>
<sequence>MPGHVLVPIDGSDHAFAGLEYCFRSLPDATITALYVVDPTRDDEATAGSTDTSLERTEAHGERVLDRATDRATDRDVDLRTSLRTGTPHTEILEVAATDVDHVVVGSHGQSPITRPFLGRVSEAVVRRSPVSTTIVPETTTELDERELPGEILVALDGSEQATAALEFAIEAYPTASFTAFHALSLPFDRPREDVEGTYLEALLDDRERRAERIFESARAVADDRGVTLETATGNDSPARAIVDRASNGSDQIVMGSHGRSLPARLITGSVAERVARRSPRTVTLVRGAPASD</sequence>
<dbReference type="PANTHER" id="PTHR46268">
    <property type="entry name" value="STRESS RESPONSE PROTEIN NHAX"/>
    <property type="match status" value="1"/>
</dbReference>
<evidence type="ECO:0000313" key="5">
    <source>
        <dbReference type="Proteomes" id="UP000324104"/>
    </source>
</evidence>
<comment type="caution">
    <text evidence="4">The sequence shown here is derived from an EMBL/GenBank/DDBJ whole genome shotgun (WGS) entry which is preliminary data.</text>
</comment>
<dbReference type="SUPFAM" id="SSF52402">
    <property type="entry name" value="Adenine nucleotide alpha hydrolases-like"/>
    <property type="match status" value="2"/>
</dbReference>
<dbReference type="RefSeq" id="WP_149081230.1">
    <property type="nucleotide sequence ID" value="NZ_VTAW01000010.1"/>
</dbReference>
<dbReference type="Proteomes" id="UP000324104">
    <property type="component" value="Unassembled WGS sequence"/>
</dbReference>
<evidence type="ECO:0000313" key="4">
    <source>
        <dbReference type="EMBL" id="TYT62143.1"/>
    </source>
</evidence>
<reference evidence="4 5" key="1">
    <citation type="submission" date="2019-08" db="EMBL/GenBank/DDBJ databases">
        <title>Archaea genome.</title>
        <authorList>
            <person name="Kajale S."/>
            <person name="Shouche Y."/>
            <person name="Deshpande N."/>
            <person name="Sharma A."/>
        </authorList>
    </citation>
    <scope>NUCLEOTIDE SEQUENCE [LARGE SCALE GENOMIC DNA]</scope>
    <source>
        <strain evidence="4 5">ESP3B_9</strain>
    </source>
</reference>
<dbReference type="Pfam" id="PF00582">
    <property type="entry name" value="Usp"/>
    <property type="match status" value="2"/>
</dbReference>
<feature type="domain" description="UspA" evidence="3">
    <location>
        <begin position="3"/>
        <end position="137"/>
    </location>
</feature>
<evidence type="ECO:0000259" key="3">
    <source>
        <dbReference type="Pfam" id="PF00582"/>
    </source>
</evidence>
<evidence type="ECO:0000256" key="2">
    <source>
        <dbReference type="SAM" id="MobiDB-lite"/>
    </source>
</evidence>
<dbReference type="InterPro" id="IPR014729">
    <property type="entry name" value="Rossmann-like_a/b/a_fold"/>
</dbReference>
<organism evidence="4 5">
    <name type="scientific">Natrialba swarupiae</name>
    <dbReference type="NCBI Taxonomy" id="2448032"/>
    <lineage>
        <taxon>Archaea</taxon>
        <taxon>Methanobacteriati</taxon>
        <taxon>Methanobacteriota</taxon>
        <taxon>Stenosarchaea group</taxon>
        <taxon>Halobacteria</taxon>
        <taxon>Halobacteriales</taxon>
        <taxon>Natrialbaceae</taxon>
        <taxon>Natrialba</taxon>
    </lineage>
</organism>
<dbReference type="PRINTS" id="PR01438">
    <property type="entry name" value="UNVRSLSTRESS"/>
</dbReference>
<dbReference type="EMBL" id="VTAW01000010">
    <property type="protein sequence ID" value="TYT62143.1"/>
    <property type="molecule type" value="Genomic_DNA"/>
</dbReference>
<keyword evidence="5" id="KW-1185">Reference proteome</keyword>
<feature type="domain" description="UspA" evidence="3">
    <location>
        <begin position="152"/>
        <end position="287"/>
    </location>
</feature>
<feature type="compositionally biased region" description="Basic and acidic residues" evidence="2">
    <location>
        <begin position="53"/>
        <end position="72"/>
    </location>
</feature>
<gene>
    <name evidence="4" type="ORF">FYC77_09290</name>
</gene>
<proteinExistence type="inferred from homology"/>
<feature type="region of interest" description="Disordered" evidence="2">
    <location>
        <begin position="42"/>
        <end position="72"/>
    </location>
</feature>
<dbReference type="AlphaFoldDB" id="A0A5D5AMA0"/>
<evidence type="ECO:0000256" key="1">
    <source>
        <dbReference type="ARBA" id="ARBA00008791"/>
    </source>
</evidence>
<accession>A0A5D5AMA0</accession>
<dbReference type="Gene3D" id="3.40.50.12370">
    <property type="match status" value="1"/>
</dbReference>
<dbReference type="InterPro" id="IPR006015">
    <property type="entry name" value="Universal_stress_UspA"/>
</dbReference>